<evidence type="ECO:0000313" key="2">
    <source>
        <dbReference type="EnsemblMetazoa" id="G5081.4:cds"/>
    </source>
</evidence>
<dbReference type="EnsemblMetazoa" id="G5081.4">
    <property type="protein sequence ID" value="G5081.4:cds"/>
    <property type="gene ID" value="G5081"/>
</dbReference>
<dbReference type="OrthoDB" id="6107520at2759"/>
<keyword evidence="1" id="KW-0472">Membrane</keyword>
<evidence type="ECO:0000313" key="3">
    <source>
        <dbReference type="Proteomes" id="UP000005408"/>
    </source>
</evidence>
<dbReference type="EnsemblMetazoa" id="G5081.9">
    <property type="protein sequence ID" value="G5081.9:cds"/>
    <property type="gene ID" value="G5081"/>
</dbReference>
<sequence>MEMGLSEVFFPHGNFQDGFGFAMFIWVIGFTRGIASYDDFLVYIPVIEEIMNETFFLDPVPIQNSSSCVITIPAMSENGTSGGLVNLTLLNSELGQQDLSDILNGSRGGVIGERSSFGHIYLKQPKGDLTPLYDVTNGSRQYLVPVNIFNNTKICLYSGFDSVTYEIFVFNSTLVPEMLALKVRKVLRSFSTDCLLAGDMDSDVIFVNSSKQFGVMLIKPEVLPIPGSNRALESIPNTDYMRTEFVMVTDEESEIFLMGLENSDVRVETKEDEFNFTVMAHSVKKLNVKANLTLQLTSSKPIQVMCLTSMKTLQNMSFLNLFTVFPLERSFCNWFEISSSCVVEPCVIVVTKKMDNYPSVSINGSLVRATNYSFSDYHILEIANLQNGLHFLNVTNSAGLAVYVFDRDRARLYHVPPLNQNKCSEFVKSSSSSSVNNGDDKVNSTTYSSVTIPYLSDDDTSNISSSTEKFTSLSGNYSNSLNSTSLPLYNSTQKTPREESAFQNVTTVSYQNTTNTATLRNVTKTTPMKQAIEIEIGGVAAQSHINQNASNSSHAANGKSPSYNIFFQDVEEDDYSQEYMMAVVLSLCVAIFAVIAVISSFLLMEFISRQKQIRNTKIRPFVS</sequence>
<dbReference type="Proteomes" id="UP000005408">
    <property type="component" value="Unassembled WGS sequence"/>
</dbReference>
<accession>A0A8W8NB82</accession>
<organism evidence="2 3">
    <name type="scientific">Magallana gigas</name>
    <name type="common">Pacific oyster</name>
    <name type="synonym">Crassostrea gigas</name>
    <dbReference type="NCBI Taxonomy" id="29159"/>
    <lineage>
        <taxon>Eukaryota</taxon>
        <taxon>Metazoa</taxon>
        <taxon>Spiralia</taxon>
        <taxon>Lophotrochozoa</taxon>
        <taxon>Mollusca</taxon>
        <taxon>Bivalvia</taxon>
        <taxon>Autobranchia</taxon>
        <taxon>Pteriomorphia</taxon>
        <taxon>Ostreida</taxon>
        <taxon>Ostreoidea</taxon>
        <taxon>Ostreidae</taxon>
        <taxon>Magallana</taxon>
    </lineage>
</organism>
<dbReference type="EnsemblMetazoa" id="G5081.3">
    <property type="protein sequence ID" value="G5081.3:cds"/>
    <property type="gene ID" value="G5081"/>
</dbReference>
<dbReference type="EnsemblMetazoa" id="G5081.5">
    <property type="protein sequence ID" value="G5081.5:cds"/>
    <property type="gene ID" value="G5081"/>
</dbReference>
<reference evidence="2" key="1">
    <citation type="submission" date="2022-08" db="UniProtKB">
        <authorList>
            <consortium name="EnsemblMetazoa"/>
        </authorList>
    </citation>
    <scope>IDENTIFICATION</scope>
    <source>
        <strain evidence="2">05x7-T-G4-1.051#20</strain>
    </source>
</reference>
<dbReference type="EnsemblMetazoa" id="G5081.6">
    <property type="protein sequence ID" value="G5081.6:cds"/>
    <property type="gene ID" value="G5081"/>
</dbReference>
<keyword evidence="1" id="KW-1133">Transmembrane helix</keyword>
<protein>
    <submittedName>
        <fullName evidence="2">Uncharacterized protein</fullName>
    </submittedName>
</protein>
<dbReference type="EnsemblMetazoa" id="G5081.7">
    <property type="protein sequence ID" value="G5081.7:cds"/>
    <property type="gene ID" value="G5081"/>
</dbReference>
<feature type="transmembrane region" description="Helical" evidence="1">
    <location>
        <begin position="579"/>
        <end position="604"/>
    </location>
</feature>
<dbReference type="AlphaFoldDB" id="A0A8W8NB82"/>
<proteinExistence type="predicted"/>
<evidence type="ECO:0000256" key="1">
    <source>
        <dbReference type="SAM" id="Phobius"/>
    </source>
</evidence>
<dbReference type="OMA" id="PAMSENG"/>
<dbReference type="EnsemblMetazoa" id="G5081.2">
    <property type="protein sequence ID" value="G5081.2:cds"/>
    <property type="gene ID" value="G5081"/>
</dbReference>
<keyword evidence="3" id="KW-1185">Reference proteome</keyword>
<name>A0A8W8NB82_MAGGI</name>
<keyword evidence="1" id="KW-0812">Transmembrane</keyword>